<reference evidence="1 2" key="1">
    <citation type="journal article" date="2008" name="Int. J. Syst. Evol. Microbiol.">
        <title>Description of Roseateles aquatilis sp. nov. and Roseateles terrae sp. nov., in the class Betaproteobacteria, and emended description of the genus Roseateles.</title>
        <authorList>
            <person name="Gomila M."/>
            <person name="Bowien B."/>
            <person name="Falsen E."/>
            <person name="Moore E.R."/>
            <person name="Lalucat J."/>
        </authorList>
    </citation>
    <scope>NUCLEOTIDE SEQUENCE [LARGE SCALE GENOMIC DNA]</scope>
    <source>
        <strain evidence="1 2">CCUG 48205</strain>
    </source>
</reference>
<dbReference type="RefSeq" id="WP_088384746.1">
    <property type="nucleotide sequence ID" value="NZ_NIOF01000003.1"/>
</dbReference>
<protein>
    <recommendedName>
        <fullName evidence="3">AbrB family transcriptional regulator</fullName>
    </recommendedName>
</protein>
<dbReference type="EMBL" id="NIOF01000003">
    <property type="protein sequence ID" value="OWQ91519.1"/>
    <property type="molecule type" value="Genomic_DNA"/>
</dbReference>
<dbReference type="Proteomes" id="UP000197468">
    <property type="component" value="Unassembled WGS sequence"/>
</dbReference>
<name>A0A246JFY8_9BURK</name>
<comment type="caution">
    <text evidence="1">The sequence shown here is derived from an EMBL/GenBank/DDBJ whole genome shotgun (WGS) entry which is preliminary data.</text>
</comment>
<evidence type="ECO:0000313" key="1">
    <source>
        <dbReference type="EMBL" id="OWQ91519.1"/>
    </source>
</evidence>
<gene>
    <name evidence="1" type="ORF">CDN99_10270</name>
</gene>
<proteinExistence type="predicted"/>
<organism evidence="1 2">
    <name type="scientific">Roseateles aquatilis</name>
    <dbReference type="NCBI Taxonomy" id="431061"/>
    <lineage>
        <taxon>Bacteria</taxon>
        <taxon>Pseudomonadati</taxon>
        <taxon>Pseudomonadota</taxon>
        <taxon>Betaproteobacteria</taxon>
        <taxon>Burkholderiales</taxon>
        <taxon>Sphaerotilaceae</taxon>
        <taxon>Roseateles</taxon>
    </lineage>
</organism>
<evidence type="ECO:0008006" key="3">
    <source>
        <dbReference type="Google" id="ProtNLM"/>
    </source>
</evidence>
<keyword evidence="2" id="KW-1185">Reference proteome</keyword>
<dbReference type="InterPro" id="IPR037914">
    <property type="entry name" value="SpoVT-AbrB_sf"/>
</dbReference>
<accession>A0A246JFY8</accession>
<evidence type="ECO:0000313" key="2">
    <source>
        <dbReference type="Proteomes" id="UP000197468"/>
    </source>
</evidence>
<dbReference type="SUPFAM" id="SSF89447">
    <property type="entry name" value="AbrB/MazE/MraZ-like"/>
    <property type="match status" value="1"/>
</dbReference>
<dbReference type="OrthoDB" id="9811597at2"/>
<dbReference type="AlphaFoldDB" id="A0A246JFY8"/>
<sequence length="71" mass="8241">MPAPVITISPENHIDLPQEIHEHFRWEAGQELLVIRRETGVFLCPPTTREEMHGIARGANTDTYRDGRDRY</sequence>